<dbReference type="Proteomes" id="UP000316621">
    <property type="component" value="Chromosome 2"/>
</dbReference>
<protein>
    <submittedName>
        <fullName evidence="1">Uncharacterized protein</fullName>
    </submittedName>
</protein>
<organism evidence="1 2">
    <name type="scientific">Papaver somniferum</name>
    <name type="common">Opium poppy</name>
    <dbReference type="NCBI Taxonomy" id="3469"/>
    <lineage>
        <taxon>Eukaryota</taxon>
        <taxon>Viridiplantae</taxon>
        <taxon>Streptophyta</taxon>
        <taxon>Embryophyta</taxon>
        <taxon>Tracheophyta</taxon>
        <taxon>Spermatophyta</taxon>
        <taxon>Magnoliopsida</taxon>
        <taxon>Ranunculales</taxon>
        <taxon>Papaveraceae</taxon>
        <taxon>Papaveroideae</taxon>
        <taxon>Papaver</taxon>
    </lineage>
</organism>
<evidence type="ECO:0000313" key="1">
    <source>
        <dbReference type="EMBL" id="RZC51538.1"/>
    </source>
</evidence>
<keyword evidence="2" id="KW-1185">Reference proteome</keyword>
<dbReference type="Gramene" id="RZC51538">
    <property type="protein sequence ID" value="RZC51538"/>
    <property type="gene ID" value="C5167_019963"/>
</dbReference>
<dbReference type="EMBL" id="CM010716">
    <property type="protein sequence ID" value="RZC51538.1"/>
    <property type="molecule type" value="Genomic_DNA"/>
</dbReference>
<accession>A0A4Y7IVL1</accession>
<proteinExistence type="predicted"/>
<evidence type="ECO:0000313" key="2">
    <source>
        <dbReference type="Proteomes" id="UP000316621"/>
    </source>
</evidence>
<reference evidence="1 2" key="1">
    <citation type="journal article" date="2018" name="Science">
        <title>The opium poppy genome and morphinan production.</title>
        <authorList>
            <person name="Guo L."/>
            <person name="Winzer T."/>
            <person name="Yang X."/>
            <person name="Li Y."/>
            <person name="Ning Z."/>
            <person name="He Z."/>
            <person name="Teodor R."/>
            <person name="Lu Y."/>
            <person name="Bowser T.A."/>
            <person name="Graham I.A."/>
            <person name="Ye K."/>
        </authorList>
    </citation>
    <scope>NUCLEOTIDE SEQUENCE [LARGE SCALE GENOMIC DNA]</scope>
    <source>
        <strain evidence="2">cv. HN1</strain>
        <tissue evidence="1">Leaves</tissue>
    </source>
</reference>
<dbReference type="AlphaFoldDB" id="A0A4Y7IVL1"/>
<name>A0A4Y7IVL1_PAPSO</name>
<gene>
    <name evidence="1" type="ORF">C5167_019963</name>
</gene>
<sequence>MVAIAFKTEKINRGSELTPFLSPHPTSVRKSTFPSPSPTILEHHGFIAQTFRSSLYDGNYVEAFSQPKILMRKTVL</sequence>